<gene>
    <name evidence="2" type="ORF">FHU40_003795</name>
</gene>
<reference evidence="2 3" key="1">
    <citation type="submission" date="2020-08" db="EMBL/GenBank/DDBJ databases">
        <title>Sequencing the genomes of 1000 actinobacteria strains.</title>
        <authorList>
            <person name="Klenk H.-P."/>
        </authorList>
    </citation>
    <scope>NUCLEOTIDE SEQUENCE [LARGE SCALE GENOMIC DNA]</scope>
    <source>
        <strain evidence="2 3">DSM 105498</strain>
    </source>
</reference>
<dbReference type="EMBL" id="JACHWR010000002">
    <property type="protein sequence ID" value="MBB3043977.1"/>
    <property type="molecule type" value="Genomic_DNA"/>
</dbReference>
<dbReference type="Proteomes" id="UP000589626">
    <property type="component" value="Unassembled WGS sequence"/>
</dbReference>
<dbReference type="AlphaFoldDB" id="A0A7W4VZ40"/>
<name>A0A7W4VZ40_9ACTN</name>
<feature type="compositionally biased region" description="Basic and acidic residues" evidence="1">
    <location>
        <begin position="1"/>
        <end position="11"/>
    </location>
</feature>
<feature type="region of interest" description="Disordered" evidence="1">
    <location>
        <begin position="1"/>
        <end position="26"/>
    </location>
</feature>
<dbReference type="RefSeq" id="WP_183593721.1">
    <property type="nucleotide sequence ID" value="NZ_JACHWR010000002.1"/>
</dbReference>
<organism evidence="2 3">
    <name type="scientific">Nocardioides soli</name>
    <dbReference type="NCBI Taxonomy" id="1036020"/>
    <lineage>
        <taxon>Bacteria</taxon>
        <taxon>Bacillati</taxon>
        <taxon>Actinomycetota</taxon>
        <taxon>Actinomycetes</taxon>
        <taxon>Propionibacteriales</taxon>
        <taxon>Nocardioidaceae</taxon>
        <taxon>Nocardioides</taxon>
    </lineage>
</organism>
<sequence length="97" mass="11037">MKDVYPGDVDPHAVPGVDPTPQPKVDETWNRLEVDGETFAVRYDGRGESEYEWLSGPHPYGFSLSGPRHNPTVQEHLRNLRDFLADIDPDTGYLRED</sequence>
<evidence type="ECO:0000256" key="1">
    <source>
        <dbReference type="SAM" id="MobiDB-lite"/>
    </source>
</evidence>
<evidence type="ECO:0000313" key="3">
    <source>
        <dbReference type="Proteomes" id="UP000589626"/>
    </source>
</evidence>
<keyword evidence="3" id="KW-1185">Reference proteome</keyword>
<comment type="caution">
    <text evidence="2">The sequence shown here is derived from an EMBL/GenBank/DDBJ whole genome shotgun (WGS) entry which is preliminary data.</text>
</comment>
<protein>
    <submittedName>
        <fullName evidence="2">Uncharacterized protein</fullName>
    </submittedName>
</protein>
<evidence type="ECO:0000313" key="2">
    <source>
        <dbReference type="EMBL" id="MBB3043977.1"/>
    </source>
</evidence>
<accession>A0A7W4VZ40</accession>
<proteinExistence type="predicted"/>